<proteinExistence type="predicted"/>
<sequence length="212" mass="24582">MKPDYIICHSKYVLDIAMSFGWKAGARYTNLRDVKHLNSVHFIDIDWKNYDYDRHLHAVREKRPALTVARDVLDATHLDEILREAEVLGRYCETVIVVPKDPALMDEPRLSVPYMFRLGYSVPTRYGGTEIPTTFFRGPVHLLGGRPDVQRELARQMDVQSIDGNRLTLDAKFGDYFDGQRFRPHPEGGYRRCVTDSIRNVKALWETDTDHD</sequence>
<dbReference type="InterPro" id="IPR046718">
    <property type="entry name" value="DUF6610"/>
</dbReference>
<gene>
    <name evidence="1" type="ORF">IRL76_07555</name>
</gene>
<organism evidence="1 2">
    <name type="scientific">Qipengyuania soli</name>
    <dbReference type="NCBI Taxonomy" id="2782568"/>
    <lineage>
        <taxon>Bacteria</taxon>
        <taxon>Pseudomonadati</taxon>
        <taxon>Pseudomonadota</taxon>
        <taxon>Alphaproteobacteria</taxon>
        <taxon>Sphingomonadales</taxon>
        <taxon>Erythrobacteraceae</taxon>
        <taxon>Qipengyuania</taxon>
    </lineage>
</organism>
<accession>A0A7S8F2D0</accession>
<name>A0A7S8F2D0_9SPHN</name>
<keyword evidence="2" id="KW-1185">Reference proteome</keyword>
<dbReference type="Pfam" id="PF20314">
    <property type="entry name" value="DUF6610"/>
    <property type="match status" value="1"/>
</dbReference>
<dbReference type="EMBL" id="CP064654">
    <property type="protein sequence ID" value="QPC97765.1"/>
    <property type="molecule type" value="Genomic_DNA"/>
</dbReference>
<protein>
    <submittedName>
        <fullName evidence="1">Uncharacterized protein</fullName>
    </submittedName>
</protein>
<evidence type="ECO:0000313" key="1">
    <source>
        <dbReference type="EMBL" id="QPC97765.1"/>
    </source>
</evidence>
<reference evidence="1 2" key="1">
    <citation type="submission" date="2020-11" db="EMBL/GenBank/DDBJ databases">
        <title>The genome sequence of Erythrobacter sp. 6D36.</title>
        <authorList>
            <person name="Liu Y."/>
        </authorList>
    </citation>
    <scope>NUCLEOTIDE SEQUENCE [LARGE SCALE GENOMIC DNA]</scope>
    <source>
        <strain evidence="1 2">6D36</strain>
    </source>
</reference>
<dbReference type="AlphaFoldDB" id="A0A7S8F2D0"/>
<dbReference type="RefSeq" id="WP_200980778.1">
    <property type="nucleotide sequence ID" value="NZ_CP064654.1"/>
</dbReference>
<dbReference type="Proteomes" id="UP000594459">
    <property type="component" value="Chromosome"/>
</dbReference>
<dbReference type="KEGG" id="qso:IRL76_07555"/>
<evidence type="ECO:0000313" key="2">
    <source>
        <dbReference type="Proteomes" id="UP000594459"/>
    </source>
</evidence>